<reference evidence="2" key="1">
    <citation type="journal article" date="2002" name="Nature">
        <title>The genome sequence and structure of rice chromosome 1.</title>
        <authorList>
            <person name="Sasaki T."/>
            <person name="Matsumoto T."/>
            <person name="Yamamoto K."/>
            <person name="Sakata K."/>
            <person name="Baba T."/>
            <person name="Katayose Y."/>
            <person name="Wu J."/>
            <person name="Niimura Y."/>
            <person name="Cheng Z."/>
            <person name="Nagamura Y."/>
            <person name="Antonio B.A."/>
            <person name="Kanamori H."/>
            <person name="Hosokawa S."/>
            <person name="Masukawa M."/>
            <person name="Arikawa K."/>
            <person name="Chiden Y."/>
            <person name="Hayashi M."/>
            <person name="Okamoto M."/>
            <person name="Ando T."/>
            <person name="Aoki H."/>
            <person name="Arita K."/>
            <person name="Hamada M."/>
            <person name="Harada C."/>
            <person name="Hijishita S."/>
            <person name="Honda M."/>
            <person name="Ichikawa Y."/>
            <person name="Idonuma A."/>
            <person name="Iijima M."/>
            <person name="Ikeda M."/>
            <person name="Ikeno M."/>
            <person name="Itoh S."/>
            <person name="Itoh T."/>
            <person name="Itoh Y."/>
            <person name="Itoh Y."/>
            <person name="Iwabuchi A."/>
            <person name="Kamiya K."/>
            <person name="Karasawa W."/>
            <person name="Katagiri S."/>
            <person name="Kikuta A."/>
            <person name="Kobayashi N."/>
            <person name="Kono I."/>
            <person name="Machita K."/>
            <person name="Maehara T."/>
            <person name="Mizuno H."/>
            <person name="Mizubayashi T."/>
            <person name="Mukai Y."/>
            <person name="Nagasaki H."/>
            <person name="Nakashima M."/>
            <person name="Nakama Y."/>
            <person name="Nakamichi Y."/>
            <person name="Nakamura M."/>
            <person name="Namiki N."/>
            <person name="Negishi M."/>
            <person name="Ohta I."/>
            <person name="Ono N."/>
            <person name="Saji S."/>
            <person name="Sakai K."/>
            <person name="Shibata M."/>
            <person name="Shimokawa T."/>
            <person name="Shomura A."/>
            <person name="Song J."/>
            <person name="Takazaki Y."/>
            <person name="Terasawa K."/>
            <person name="Tsuji K."/>
            <person name="Waki K."/>
            <person name="Yamagata H."/>
            <person name="Yamane H."/>
            <person name="Yoshiki S."/>
            <person name="Yoshihara R."/>
            <person name="Yukawa K."/>
            <person name="Zhong H."/>
            <person name="Iwama H."/>
            <person name="Endo T."/>
            <person name="Ito H."/>
            <person name="Hahn J.H."/>
            <person name="Kim H.I."/>
            <person name="Eun M.Y."/>
            <person name="Yano M."/>
            <person name="Jiang J."/>
            <person name="Gojobori T."/>
        </authorList>
    </citation>
    <scope>NUCLEOTIDE SEQUENCE</scope>
</reference>
<protein>
    <submittedName>
        <fullName evidence="2">Uncharacterized protein</fullName>
    </submittedName>
</protein>
<name>Q5QLG2_ORYSJ</name>
<feature type="compositionally biased region" description="Basic and acidic residues" evidence="1">
    <location>
        <begin position="122"/>
        <end position="137"/>
    </location>
</feature>
<dbReference type="AlphaFoldDB" id="Q5QLG2"/>
<feature type="compositionally biased region" description="Gly residues" evidence="1">
    <location>
        <begin position="25"/>
        <end position="42"/>
    </location>
</feature>
<dbReference type="Proteomes" id="UP000000763">
    <property type="component" value="Chromosome 1"/>
</dbReference>
<reference evidence="4" key="3">
    <citation type="journal article" date="2008" name="Nucleic Acids Res.">
        <title>The rice annotation project database (RAP-DB): 2008 update.</title>
        <authorList>
            <consortium name="The rice annotation project (RAP)"/>
        </authorList>
    </citation>
    <scope>GENOME REANNOTATION</scope>
    <source>
        <strain evidence="4">cv. Nipponbare</strain>
    </source>
</reference>
<feature type="region of interest" description="Disordered" evidence="1">
    <location>
        <begin position="1"/>
        <end position="185"/>
    </location>
</feature>
<sequence length="324" mass="34687">MGQAREREEEEAADRVKRGRVAEGAGVGGGAATASGGGGGSGTARAQRPRLATAATLLGGPRGHGAVRDRAHDGGGKDSTAQEQKRRPAGGATVLGWLKGTQGGWRREADGGVRPGFPKAVANRDRRGIRKYGDRAGRHGRVLRRGGNDRRSAKEGEGRGEDGTTRRRDASGHGARRGGQEFPWRQSFAAWGKRSKGGGSTGVGFIEGVWERQGRFGGACELALGRRSRATSAFSWAARNGGWRGCDGRWRRWIVRWESNRERGLARLGVVKVGHGELARGVRGARCHGARCQAVELKDYLRGKQNEKSMFGGESKDVAVECDR</sequence>
<dbReference type="EMBL" id="AP003347">
    <property type="protein sequence ID" value="BAD82148.1"/>
    <property type="molecule type" value="Genomic_DNA"/>
</dbReference>
<proteinExistence type="predicted"/>
<evidence type="ECO:0000256" key="1">
    <source>
        <dbReference type="SAM" id="MobiDB-lite"/>
    </source>
</evidence>
<dbReference type="EMBL" id="AP004363">
    <property type="protein sequence ID" value="BAD73765.1"/>
    <property type="molecule type" value="Genomic_DNA"/>
</dbReference>
<feature type="compositionally biased region" description="Basic and acidic residues" evidence="1">
    <location>
        <begin position="66"/>
        <end position="76"/>
    </location>
</feature>
<evidence type="ECO:0000313" key="4">
    <source>
        <dbReference type="Proteomes" id="UP000000763"/>
    </source>
</evidence>
<feature type="compositionally biased region" description="Basic and acidic residues" evidence="1">
    <location>
        <begin position="146"/>
        <end position="171"/>
    </location>
</feature>
<gene>
    <name evidence="2" type="ORF">P0019E03.38</name>
    <name evidence="3" type="ORF">P0445E10.3</name>
</gene>
<accession>Q5QLG2</accession>
<evidence type="ECO:0000313" key="2">
    <source>
        <dbReference type="EMBL" id="BAD73765.1"/>
    </source>
</evidence>
<reference evidence="4" key="2">
    <citation type="journal article" date="2005" name="Nature">
        <title>The map-based sequence of the rice genome.</title>
        <authorList>
            <consortium name="International rice genome sequencing project (IRGSP)"/>
            <person name="Matsumoto T."/>
            <person name="Wu J."/>
            <person name="Kanamori H."/>
            <person name="Katayose Y."/>
            <person name="Fujisawa M."/>
            <person name="Namiki N."/>
            <person name="Mizuno H."/>
            <person name="Yamamoto K."/>
            <person name="Antonio B.A."/>
            <person name="Baba T."/>
            <person name="Sakata K."/>
            <person name="Nagamura Y."/>
            <person name="Aoki H."/>
            <person name="Arikawa K."/>
            <person name="Arita K."/>
            <person name="Bito T."/>
            <person name="Chiden Y."/>
            <person name="Fujitsuka N."/>
            <person name="Fukunaka R."/>
            <person name="Hamada M."/>
            <person name="Harada C."/>
            <person name="Hayashi A."/>
            <person name="Hijishita S."/>
            <person name="Honda M."/>
            <person name="Hosokawa S."/>
            <person name="Ichikawa Y."/>
            <person name="Idonuma A."/>
            <person name="Iijima M."/>
            <person name="Ikeda M."/>
            <person name="Ikeno M."/>
            <person name="Ito K."/>
            <person name="Ito S."/>
            <person name="Ito T."/>
            <person name="Ito Y."/>
            <person name="Ito Y."/>
            <person name="Iwabuchi A."/>
            <person name="Kamiya K."/>
            <person name="Karasawa W."/>
            <person name="Kurita K."/>
            <person name="Katagiri S."/>
            <person name="Kikuta A."/>
            <person name="Kobayashi H."/>
            <person name="Kobayashi N."/>
            <person name="Machita K."/>
            <person name="Maehara T."/>
            <person name="Masukawa M."/>
            <person name="Mizubayashi T."/>
            <person name="Mukai Y."/>
            <person name="Nagasaki H."/>
            <person name="Nagata Y."/>
            <person name="Naito S."/>
            <person name="Nakashima M."/>
            <person name="Nakama Y."/>
            <person name="Nakamichi Y."/>
            <person name="Nakamura M."/>
            <person name="Meguro A."/>
            <person name="Negishi M."/>
            <person name="Ohta I."/>
            <person name="Ohta T."/>
            <person name="Okamoto M."/>
            <person name="Ono N."/>
            <person name="Saji S."/>
            <person name="Sakaguchi M."/>
            <person name="Sakai K."/>
            <person name="Shibata M."/>
            <person name="Shimokawa T."/>
            <person name="Song J."/>
            <person name="Takazaki Y."/>
            <person name="Terasawa K."/>
            <person name="Tsugane M."/>
            <person name="Tsuji K."/>
            <person name="Ueda S."/>
            <person name="Waki K."/>
            <person name="Yamagata H."/>
            <person name="Yamamoto M."/>
            <person name="Yamamoto S."/>
            <person name="Yamane H."/>
            <person name="Yoshiki S."/>
            <person name="Yoshihara R."/>
            <person name="Yukawa K."/>
            <person name="Zhong H."/>
            <person name="Yano M."/>
            <person name="Yuan Q."/>
            <person name="Ouyang S."/>
            <person name="Liu J."/>
            <person name="Jones K.M."/>
            <person name="Gansberger K."/>
            <person name="Moffat K."/>
            <person name="Hill J."/>
            <person name="Bera J."/>
            <person name="Fadrosh D."/>
            <person name="Jin S."/>
            <person name="Johri S."/>
            <person name="Kim M."/>
            <person name="Overton L."/>
            <person name="Reardon M."/>
            <person name="Tsitrin T."/>
            <person name="Vuong H."/>
            <person name="Weaver B."/>
            <person name="Ciecko A."/>
            <person name="Tallon L."/>
            <person name="Jackson J."/>
            <person name="Pai G."/>
            <person name="Aken S.V."/>
            <person name="Utterback T."/>
            <person name="Reidmuller S."/>
            <person name="Feldblyum T."/>
            <person name="Hsiao J."/>
            <person name="Zismann V."/>
            <person name="Iobst S."/>
            <person name="de Vazeille A.R."/>
            <person name="Buell C.R."/>
            <person name="Ying K."/>
            <person name="Li Y."/>
            <person name="Lu T."/>
            <person name="Huang Y."/>
            <person name="Zhao Q."/>
            <person name="Feng Q."/>
            <person name="Zhang L."/>
            <person name="Zhu J."/>
            <person name="Weng Q."/>
            <person name="Mu J."/>
            <person name="Lu Y."/>
            <person name="Fan D."/>
            <person name="Liu Y."/>
            <person name="Guan J."/>
            <person name="Zhang Y."/>
            <person name="Yu S."/>
            <person name="Liu X."/>
            <person name="Zhang Y."/>
            <person name="Hong G."/>
            <person name="Han B."/>
            <person name="Choisne N."/>
            <person name="Demange N."/>
            <person name="Orjeda G."/>
            <person name="Samain S."/>
            <person name="Cattolico L."/>
            <person name="Pelletier E."/>
            <person name="Couloux A."/>
            <person name="Segurens B."/>
            <person name="Wincker P."/>
            <person name="D'Hont A."/>
            <person name="Scarpelli C."/>
            <person name="Weissenbach J."/>
            <person name="Salanoubat M."/>
            <person name="Quetier F."/>
            <person name="Yu Y."/>
            <person name="Kim H.R."/>
            <person name="Rambo T."/>
            <person name="Currie J."/>
            <person name="Collura K."/>
            <person name="Luo M."/>
            <person name="Yang T."/>
            <person name="Ammiraju J.S.S."/>
            <person name="Engler F."/>
            <person name="Soderlund C."/>
            <person name="Wing R.A."/>
            <person name="Palmer L.E."/>
            <person name="de la Bastide M."/>
            <person name="Spiegel L."/>
            <person name="Nascimento L."/>
            <person name="Zutavern T."/>
            <person name="O'Shaughnessy A."/>
            <person name="Dike S."/>
            <person name="Dedhia N."/>
            <person name="Preston R."/>
            <person name="Balija V."/>
            <person name="McCombie W.R."/>
            <person name="Chow T."/>
            <person name="Chen H."/>
            <person name="Chung M."/>
            <person name="Chen C."/>
            <person name="Shaw J."/>
            <person name="Wu H."/>
            <person name="Hsiao K."/>
            <person name="Chao Y."/>
            <person name="Chu M."/>
            <person name="Cheng C."/>
            <person name="Hour A."/>
            <person name="Lee P."/>
            <person name="Lin S."/>
            <person name="Lin Y."/>
            <person name="Liou J."/>
            <person name="Liu S."/>
            <person name="Hsing Y."/>
            <person name="Raghuvanshi S."/>
            <person name="Mohanty A."/>
            <person name="Bharti A.K."/>
            <person name="Gaur A."/>
            <person name="Gupta V."/>
            <person name="Kumar D."/>
            <person name="Ravi V."/>
            <person name="Vij S."/>
            <person name="Kapur A."/>
            <person name="Khurana P."/>
            <person name="Khurana P."/>
            <person name="Khurana J.P."/>
            <person name="Tyagi A.K."/>
            <person name="Gaikwad K."/>
            <person name="Singh A."/>
            <person name="Dalal V."/>
            <person name="Srivastava S."/>
            <person name="Dixit A."/>
            <person name="Pal A.K."/>
            <person name="Ghazi I.A."/>
            <person name="Yadav M."/>
            <person name="Pandit A."/>
            <person name="Bhargava A."/>
            <person name="Sureshbabu K."/>
            <person name="Batra K."/>
            <person name="Sharma T.R."/>
            <person name="Mohapatra T."/>
            <person name="Singh N.K."/>
            <person name="Messing J."/>
            <person name="Nelson A.B."/>
            <person name="Fuks G."/>
            <person name="Kavchok S."/>
            <person name="Keizer G."/>
            <person name="Linton E."/>
            <person name="Llaca V."/>
            <person name="Song R."/>
            <person name="Tanyolac B."/>
            <person name="Young S."/>
            <person name="Ho-Il K."/>
            <person name="Hahn J.H."/>
            <person name="Sangsakoo G."/>
            <person name="Vanavichit A."/>
            <person name="de Mattos Luiz.A.T."/>
            <person name="Zimmer P.D."/>
            <person name="Malone G."/>
            <person name="Dellagostin O."/>
            <person name="de Oliveira A.C."/>
            <person name="Bevan M."/>
            <person name="Bancroft I."/>
            <person name="Minx P."/>
            <person name="Cordum H."/>
            <person name="Wilson R."/>
            <person name="Cheng Z."/>
            <person name="Jin W."/>
            <person name="Jiang J."/>
            <person name="Leong S.A."/>
            <person name="Iwama H."/>
            <person name="Gojobori T."/>
            <person name="Itoh T."/>
            <person name="Niimura Y."/>
            <person name="Fujii Y."/>
            <person name="Habara T."/>
            <person name="Sakai H."/>
            <person name="Sato Y."/>
            <person name="Wilson G."/>
            <person name="Kumar K."/>
            <person name="McCouch S."/>
            <person name="Juretic N."/>
            <person name="Hoen D."/>
            <person name="Wright S."/>
            <person name="Bruskiewich R."/>
            <person name="Bureau T."/>
            <person name="Miyao A."/>
            <person name="Hirochika H."/>
            <person name="Nishikawa T."/>
            <person name="Kadowaki K."/>
            <person name="Sugiura M."/>
            <person name="Burr B."/>
            <person name="Sasaki T."/>
        </authorList>
    </citation>
    <scope>NUCLEOTIDE SEQUENCE [LARGE SCALE GENOMIC DNA]</scope>
    <source>
        <strain evidence="4">cv. Nipponbare</strain>
    </source>
</reference>
<organism evidence="2">
    <name type="scientific">Oryza sativa subsp. japonica</name>
    <name type="common">Rice</name>
    <dbReference type="NCBI Taxonomy" id="39947"/>
    <lineage>
        <taxon>Eukaryota</taxon>
        <taxon>Viridiplantae</taxon>
        <taxon>Streptophyta</taxon>
        <taxon>Embryophyta</taxon>
        <taxon>Tracheophyta</taxon>
        <taxon>Spermatophyta</taxon>
        <taxon>Magnoliopsida</taxon>
        <taxon>Liliopsida</taxon>
        <taxon>Poales</taxon>
        <taxon>Poaceae</taxon>
        <taxon>BOP clade</taxon>
        <taxon>Oryzoideae</taxon>
        <taxon>Oryzeae</taxon>
        <taxon>Oryzinae</taxon>
        <taxon>Oryza</taxon>
        <taxon>Oryza sativa</taxon>
    </lineage>
</organism>
<dbReference type="Proteomes" id="UP000817658">
    <property type="component" value="Chromosome 1"/>
</dbReference>
<evidence type="ECO:0000313" key="3">
    <source>
        <dbReference type="EMBL" id="BAD82148.1"/>
    </source>
</evidence>